<evidence type="ECO:0000313" key="2">
    <source>
        <dbReference type="Proteomes" id="UP000325134"/>
    </source>
</evidence>
<gene>
    <name evidence="1" type="ORF">SAMN05444279_112108</name>
</gene>
<dbReference type="Proteomes" id="UP000325134">
    <property type="component" value="Unassembled WGS sequence"/>
</dbReference>
<reference evidence="1 2" key="1">
    <citation type="submission" date="2016-11" db="EMBL/GenBank/DDBJ databases">
        <authorList>
            <person name="Varghese N."/>
            <person name="Submissions S."/>
        </authorList>
    </citation>
    <scope>NUCLEOTIDE SEQUENCE [LARGE SCALE GENOMIC DNA]</scope>
    <source>
        <strain evidence="1 2">DSM 29341</strain>
    </source>
</reference>
<dbReference type="RefSeq" id="WP_223162481.1">
    <property type="nucleotide sequence ID" value="NZ_FQVK01000012.1"/>
</dbReference>
<accession>A0A1M4XQT4</accession>
<protein>
    <submittedName>
        <fullName evidence="1">Uncharacterized protein</fullName>
    </submittedName>
</protein>
<organism evidence="1 2">
    <name type="scientific">Ruegeria intermedia</name>
    <dbReference type="NCBI Taxonomy" id="996115"/>
    <lineage>
        <taxon>Bacteria</taxon>
        <taxon>Pseudomonadati</taxon>
        <taxon>Pseudomonadota</taxon>
        <taxon>Alphaproteobacteria</taxon>
        <taxon>Rhodobacterales</taxon>
        <taxon>Roseobacteraceae</taxon>
        <taxon>Ruegeria</taxon>
    </lineage>
</organism>
<evidence type="ECO:0000313" key="1">
    <source>
        <dbReference type="EMBL" id="SHE95791.1"/>
    </source>
</evidence>
<dbReference type="AlphaFoldDB" id="A0A1M4XQT4"/>
<dbReference type="EMBL" id="FQVK01000012">
    <property type="protein sequence ID" value="SHE95791.1"/>
    <property type="molecule type" value="Genomic_DNA"/>
</dbReference>
<sequence length="89" mass="9709">MLYRGFSQEQLEREYAPSSMIGGDIAPYLAAYSALSAQARAQLTVQENLDYGDAPAQVLDFFPPARLAHHCMCSSTAAIGRRSASAIRR</sequence>
<name>A0A1M4XQT4_9RHOB</name>
<keyword evidence="2" id="KW-1185">Reference proteome</keyword>
<proteinExistence type="predicted"/>